<dbReference type="AlphaFoldDB" id="A0A3P8J4N7"/>
<evidence type="ECO:0000313" key="2">
    <source>
        <dbReference type="Proteomes" id="UP000274346"/>
    </source>
</evidence>
<gene>
    <name evidence="1" type="ORF">NCTC13098_05638</name>
</gene>
<evidence type="ECO:0000313" key="1">
    <source>
        <dbReference type="EMBL" id="VDR29234.1"/>
    </source>
</evidence>
<accession>A0A3P8J4N7</accession>
<protein>
    <submittedName>
        <fullName evidence="1">Uncharacterized protein</fullName>
    </submittedName>
</protein>
<name>A0A3P8J4N7_RAOTE</name>
<dbReference type="Proteomes" id="UP000274346">
    <property type="component" value="Chromosome"/>
</dbReference>
<dbReference type="KEGG" id="rtg:NCTC13098_05638"/>
<organism evidence="1 2">
    <name type="scientific">Raoultella terrigena</name>
    <name type="common">Klebsiella terrigena</name>
    <dbReference type="NCBI Taxonomy" id="577"/>
    <lineage>
        <taxon>Bacteria</taxon>
        <taxon>Pseudomonadati</taxon>
        <taxon>Pseudomonadota</taxon>
        <taxon>Gammaproteobacteria</taxon>
        <taxon>Enterobacterales</taxon>
        <taxon>Enterobacteriaceae</taxon>
        <taxon>Klebsiella/Raoultella group</taxon>
        <taxon>Raoultella</taxon>
    </lineage>
</organism>
<proteinExistence type="predicted"/>
<sequence>MYGKLLMMIDSQSGLFVMAASTSLYSYIARNLSYDWIDLHQKRIRASQEAICVF</sequence>
<dbReference type="EMBL" id="LR131271">
    <property type="protein sequence ID" value="VDR29234.1"/>
    <property type="molecule type" value="Genomic_DNA"/>
</dbReference>
<reference evidence="1 2" key="1">
    <citation type="submission" date="2018-12" db="EMBL/GenBank/DDBJ databases">
        <authorList>
            <consortium name="Pathogen Informatics"/>
        </authorList>
    </citation>
    <scope>NUCLEOTIDE SEQUENCE [LARGE SCALE GENOMIC DNA]</scope>
    <source>
        <strain evidence="1 2">NCTC13098</strain>
    </source>
</reference>